<dbReference type="EMBL" id="CAACVG010002148">
    <property type="protein sequence ID" value="VEN36096.1"/>
    <property type="molecule type" value="Genomic_DNA"/>
</dbReference>
<feature type="non-terminal residue" evidence="1">
    <location>
        <position position="1"/>
    </location>
</feature>
<protein>
    <submittedName>
        <fullName evidence="1">Uncharacterized protein</fullName>
    </submittedName>
</protein>
<name>A0A653BM75_CALMS</name>
<keyword evidence="2" id="KW-1185">Reference proteome</keyword>
<dbReference type="Proteomes" id="UP000410492">
    <property type="component" value="Unassembled WGS sequence"/>
</dbReference>
<accession>A0A653BM75</accession>
<reference evidence="1 2" key="1">
    <citation type="submission" date="2019-01" db="EMBL/GenBank/DDBJ databases">
        <authorList>
            <person name="Sayadi A."/>
        </authorList>
    </citation>
    <scope>NUCLEOTIDE SEQUENCE [LARGE SCALE GENOMIC DNA]</scope>
</reference>
<dbReference type="AlphaFoldDB" id="A0A653BM75"/>
<gene>
    <name evidence="1" type="ORF">CALMAC_LOCUS1812</name>
</gene>
<evidence type="ECO:0000313" key="2">
    <source>
        <dbReference type="Proteomes" id="UP000410492"/>
    </source>
</evidence>
<organism evidence="1 2">
    <name type="scientific">Callosobruchus maculatus</name>
    <name type="common">Southern cowpea weevil</name>
    <name type="synonym">Pulse bruchid</name>
    <dbReference type="NCBI Taxonomy" id="64391"/>
    <lineage>
        <taxon>Eukaryota</taxon>
        <taxon>Metazoa</taxon>
        <taxon>Ecdysozoa</taxon>
        <taxon>Arthropoda</taxon>
        <taxon>Hexapoda</taxon>
        <taxon>Insecta</taxon>
        <taxon>Pterygota</taxon>
        <taxon>Neoptera</taxon>
        <taxon>Endopterygota</taxon>
        <taxon>Coleoptera</taxon>
        <taxon>Polyphaga</taxon>
        <taxon>Cucujiformia</taxon>
        <taxon>Chrysomeloidea</taxon>
        <taxon>Chrysomelidae</taxon>
        <taxon>Bruchinae</taxon>
        <taxon>Bruchini</taxon>
        <taxon>Callosobruchus</taxon>
    </lineage>
</organism>
<proteinExistence type="predicted"/>
<evidence type="ECO:0000313" key="1">
    <source>
        <dbReference type="EMBL" id="VEN36096.1"/>
    </source>
</evidence>
<sequence length="63" mass="7082">LFSFAVSPFRYVYLRTTAHSSKCGHISINIFFFGTGVFPSHPVPPSFETVMEPRTIGTRQAFV</sequence>